<proteinExistence type="predicted"/>
<keyword evidence="2" id="KW-0808">Transferase</keyword>
<evidence type="ECO:0000313" key="2">
    <source>
        <dbReference type="EMBL" id="MFC5713857.1"/>
    </source>
</evidence>
<dbReference type="Pfam" id="PF00814">
    <property type="entry name" value="TsaD"/>
    <property type="match status" value="1"/>
</dbReference>
<name>A0ABW0YSX3_9BACI</name>
<dbReference type="PANTHER" id="PTHR11735">
    <property type="entry name" value="TRNA N6-ADENOSINE THREONYLCARBAMOYLTRANSFERASE"/>
    <property type="match status" value="1"/>
</dbReference>
<dbReference type="GO" id="GO:0061711">
    <property type="term" value="F:tRNA N(6)-L-threonylcarbamoyladenine synthase activity"/>
    <property type="evidence" value="ECO:0007669"/>
    <property type="project" value="UniProtKB-EC"/>
</dbReference>
<dbReference type="InterPro" id="IPR000905">
    <property type="entry name" value="Gcp-like_dom"/>
</dbReference>
<keyword evidence="3" id="KW-1185">Reference proteome</keyword>
<evidence type="ECO:0000259" key="1">
    <source>
        <dbReference type="Pfam" id="PF00814"/>
    </source>
</evidence>
<protein>
    <submittedName>
        <fullName evidence="2">tRNA (Adenosine(37)-N6)-threonylcarbamoyltransferase complex dimerization subunit type 1 TsaB</fullName>
        <ecNumber evidence="2">2.3.1.234</ecNumber>
    </submittedName>
</protein>
<dbReference type="EMBL" id="JBHSOZ010000008">
    <property type="protein sequence ID" value="MFC5713857.1"/>
    <property type="molecule type" value="Genomic_DNA"/>
</dbReference>
<comment type="caution">
    <text evidence="2">The sequence shown here is derived from an EMBL/GenBank/DDBJ whole genome shotgun (WGS) entry which is preliminary data.</text>
</comment>
<dbReference type="CDD" id="cd24032">
    <property type="entry name" value="ASKHA_NBD_TsaB"/>
    <property type="match status" value="1"/>
</dbReference>
<dbReference type="RefSeq" id="WP_385942163.1">
    <property type="nucleotide sequence ID" value="NZ_JBHSOZ010000008.1"/>
</dbReference>
<accession>A0ABW0YSX3</accession>
<dbReference type="Gene3D" id="3.30.420.40">
    <property type="match status" value="2"/>
</dbReference>
<feature type="domain" description="Gcp-like" evidence="1">
    <location>
        <begin position="32"/>
        <end position="195"/>
    </location>
</feature>
<dbReference type="InterPro" id="IPR043129">
    <property type="entry name" value="ATPase_NBD"/>
</dbReference>
<dbReference type="Proteomes" id="UP001596142">
    <property type="component" value="Unassembled WGS sequence"/>
</dbReference>
<gene>
    <name evidence="2" type="primary">tsaB</name>
    <name evidence="2" type="ORF">ACFPU1_13885</name>
</gene>
<organism evidence="2 3">
    <name type="scientific">Thalassorhabdus alkalitolerans</name>
    <dbReference type="NCBI Taxonomy" id="2282697"/>
    <lineage>
        <taxon>Bacteria</taxon>
        <taxon>Bacillati</taxon>
        <taxon>Bacillota</taxon>
        <taxon>Bacilli</taxon>
        <taxon>Bacillales</taxon>
        <taxon>Bacillaceae</taxon>
        <taxon>Thalassorhabdus</taxon>
    </lineage>
</organism>
<evidence type="ECO:0000313" key="3">
    <source>
        <dbReference type="Proteomes" id="UP001596142"/>
    </source>
</evidence>
<reference evidence="3" key="1">
    <citation type="journal article" date="2019" name="Int. J. Syst. Evol. Microbiol.">
        <title>The Global Catalogue of Microorganisms (GCM) 10K type strain sequencing project: providing services to taxonomists for standard genome sequencing and annotation.</title>
        <authorList>
            <consortium name="The Broad Institute Genomics Platform"/>
            <consortium name="The Broad Institute Genome Sequencing Center for Infectious Disease"/>
            <person name="Wu L."/>
            <person name="Ma J."/>
        </authorList>
    </citation>
    <scope>NUCLEOTIDE SEQUENCE [LARGE SCALE GENOMIC DNA]</scope>
    <source>
        <strain evidence="3">CECT 7184</strain>
    </source>
</reference>
<dbReference type="InterPro" id="IPR022496">
    <property type="entry name" value="T6A_TsaB"/>
</dbReference>
<dbReference type="NCBIfam" id="TIGR03725">
    <property type="entry name" value="T6A_YeaZ"/>
    <property type="match status" value="1"/>
</dbReference>
<dbReference type="PANTHER" id="PTHR11735:SF11">
    <property type="entry name" value="TRNA THREONYLCARBAMOYLADENOSINE BIOSYNTHESIS PROTEIN TSAB"/>
    <property type="match status" value="1"/>
</dbReference>
<sequence>MKILSIDTTTYTLGVGVSAEGEIKGEVITNLKKNHSIRLMPAIDYLLKEASIKTNELDRIAVAKGPGSYTGVRIGVTTAKSMAWALHIPVVGISSLKILAQNGKHFQGLVCPFIDARRGQVYTGLYQGSHGESKMVEKDRITLMEDWLQGLKKTEKDVLFLSQDIEKHRELIEYTLGDKALCGTMQENSVRPGELLALGEKAESGPSVHEFVPEYIQLAEAEKKWLADQKGKTNG</sequence>
<dbReference type="EC" id="2.3.1.234" evidence="2"/>
<keyword evidence="2" id="KW-0012">Acyltransferase</keyword>
<dbReference type="SUPFAM" id="SSF53067">
    <property type="entry name" value="Actin-like ATPase domain"/>
    <property type="match status" value="2"/>
</dbReference>